<sequence length="79" mass="8026">MIWLVAVVVAAAVGGIAASETEESSGGAKKLGCFCDCMANRCMTLGVGADKFGCATACNQACTQIGKPGQPRDDDFCGF</sequence>
<name>A0AAV5DBP4_ELECO</name>
<keyword evidence="1" id="KW-0732">Signal</keyword>
<reference evidence="2" key="2">
    <citation type="submission" date="2021-12" db="EMBL/GenBank/DDBJ databases">
        <title>Resequencing data analysis of finger millet.</title>
        <authorList>
            <person name="Hatakeyama M."/>
            <person name="Aluri S."/>
            <person name="Balachadran M.T."/>
            <person name="Sivarajan S.R."/>
            <person name="Poveda L."/>
            <person name="Shimizu-Inatsugi R."/>
            <person name="Schlapbach R."/>
            <person name="Sreeman S.M."/>
            <person name="Shimizu K.K."/>
        </authorList>
    </citation>
    <scope>NUCLEOTIDE SEQUENCE</scope>
</reference>
<evidence type="ECO:0000256" key="1">
    <source>
        <dbReference type="SAM" id="SignalP"/>
    </source>
</evidence>
<comment type="caution">
    <text evidence="2">The sequence shown here is derived from an EMBL/GenBank/DDBJ whole genome shotgun (WGS) entry which is preliminary data.</text>
</comment>
<protein>
    <submittedName>
        <fullName evidence="2">Uncharacterized protein</fullName>
    </submittedName>
</protein>
<reference evidence="2" key="1">
    <citation type="journal article" date="2018" name="DNA Res.">
        <title>Multiple hybrid de novo genome assembly of finger millet, an orphan allotetraploid crop.</title>
        <authorList>
            <person name="Hatakeyama M."/>
            <person name="Aluri S."/>
            <person name="Balachadran M.T."/>
            <person name="Sivarajan S.R."/>
            <person name="Patrignani A."/>
            <person name="Gruter S."/>
            <person name="Poveda L."/>
            <person name="Shimizu-Inatsugi R."/>
            <person name="Baeten J."/>
            <person name="Francoijs K.J."/>
            <person name="Nataraja K.N."/>
            <person name="Reddy Y.A.N."/>
            <person name="Phadnis S."/>
            <person name="Ravikumar R.L."/>
            <person name="Schlapbach R."/>
            <person name="Sreeman S.M."/>
            <person name="Shimizu K.K."/>
        </authorList>
    </citation>
    <scope>NUCLEOTIDE SEQUENCE</scope>
</reference>
<dbReference type="AlphaFoldDB" id="A0AAV5DBP4"/>
<accession>A0AAV5DBP4</accession>
<feature type="signal peptide" evidence="1">
    <location>
        <begin position="1"/>
        <end position="18"/>
    </location>
</feature>
<organism evidence="2 3">
    <name type="scientific">Eleusine coracana subsp. coracana</name>
    <dbReference type="NCBI Taxonomy" id="191504"/>
    <lineage>
        <taxon>Eukaryota</taxon>
        <taxon>Viridiplantae</taxon>
        <taxon>Streptophyta</taxon>
        <taxon>Embryophyta</taxon>
        <taxon>Tracheophyta</taxon>
        <taxon>Spermatophyta</taxon>
        <taxon>Magnoliopsida</taxon>
        <taxon>Liliopsida</taxon>
        <taxon>Poales</taxon>
        <taxon>Poaceae</taxon>
        <taxon>PACMAD clade</taxon>
        <taxon>Chloridoideae</taxon>
        <taxon>Cynodonteae</taxon>
        <taxon>Eleusininae</taxon>
        <taxon>Eleusine</taxon>
    </lineage>
</organism>
<gene>
    <name evidence="2" type="primary">ga25813</name>
    <name evidence="2" type="ORF">PR202_ga25813</name>
</gene>
<dbReference type="Proteomes" id="UP001054889">
    <property type="component" value="Unassembled WGS sequence"/>
</dbReference>
<evidence type="ECO:0000313" key="2">
    <source>
        <dbReference type="EMBL" id="GJN07937.1"/>
    </source>
</evidence>
<evidence type="ECO:0000313" key="3">
    <source>
        <dbReference type="Proteomes" id="UP001054889"/>
    </source>
</evidence>
<feature type="chain" id="PRO_5044000057" evidence="1">
    <location>
        <begin position="19"/>
        <end position="79"/>
    </location>
</feature>
<proteinExistence type="predicted"/>
<dbReference type="EMBL" id="BQKI01000015">
    <property type="protein sequence ID" value="GJN07937.1"/>
    <property type="molecule type" value="Genomic_DNA"/>
</dbReference>
<keyword evidence="3" id="KW-1185">Reference proteome</keyword>